<gene>
    <name evidence="2" type="ORF">TrST_g604</name>
</gene>
<dbReference type="PANTHER" id="PTHR13318:SF105">
    <property type="entry name" value="F-BOX_LRR-REPEAT PROTEIN 3"/>
    <property type="match status" value="1"/>
</dbReference>
<dbReference type="InterPro" id="IPR032675">
    <property type="entry name" value="LRR_dom_sf"/>
</dbReference>
<reference evidence="3" key="1">
    <citation type="journal article" date="2023" name="Commun. Biol.">
        <title>Genome analysis of Parmales, the sister group of diatoms, reveals the evolutionary specialization of diatoms from phago-mixotrophs to photoautotrophs.</title>
        <authorList>
            <person name="Ban H."/>
            <person name="Sato S."/>
            <person name="Yoshikawa S."/>
            <person name="Yamada K."/>
            <person name="Nakamura Y."/>
            <person name="Ichinomiya M."/>
            <person name="Sato N."/>
            <person name="Blanc-Mathieu R."/>
            <person name="Endo H."/>
            <person name="Kuwata A."/>
            <person name="Ogata H."/>
        </authorList>
    </citation>
    <scope>NUCLEOTIDE SEQUENCE [LARGE SCALE GENOMIC DNA]</scope>
    <source>
        <strain evidence="3">NIES 3701</strain>
    </source>
</reference>
<sequence length="676" mass="75690">MNLSPSKLYSPPPPDLFTPYPTSSLSIPSFLRSQRLLNLSPSSPSNPFSFNRKSRSKFKTFPHLKLPHYDQGNDVHLKPLKYRKVGKVKTEEGTWFNVEAYLVEGKGGRRRLPKTERFRDYVDKRIGRRRGRKIKELRKGVKQIHVQNQTQEKQEDKVEGEVEIDGDEEVEIIKLPGPSPTAPPVVVPERSLSISRELLHSLPTPIFAHVLSYMPTWTMFDTILTSCVTSKTEEQGKRMNEIRASLRQSKAFEKHWDVCVRRHRIVRSEALNRGDMDVDVEGSAYPSEMGEVDQDVPVWKRCFDAEDFCRIEKSDEVIRARHVEWLRIFSDMCYGRGGRGAENMDFVSFSEGYEEEGVGEEVKEEVKEEGEQENLAEVELTEVDTEEARLMNLAITESLAETPTSATAAKEKGKGKGTKQRSLQFPPFACFEIIGAGLALGAAVNAVANMPAEKRSRVRSLNLDGCLTLTEGSFVELLSVLPNLMSLRCSGLTCIGEEGCAAIGRCKRLRYLDLSNANMSDGGVKAMTEEMKANGIESLKKLSVANAGGLTDEGVKQIGATVAATLEDFCMAGCFKVTDLGLMLVSFPKLKRLNYCGSYKITDASRRYILSQNPTLLIYNGVRQFGILAGHALTASKLAKNARRGTFYDSSDEEELVGREKNEEEKYDDFKRQVGM</sequence>
<organism evidence="2 3">
    <name type="scientific">Triparma strigata</name>
    <dbReference type="NCBI Taxonomy" id="1606541"/>
    <lineage>
        <taxon>Eukaryota</taxon>
        <taxon>Sar</taxon>
        <taxon>Stramenopiles</taxon>
        <taxon>Ochrophyta</taxon>
        <taxon>Bolidophyceae</taxon>
        <taxon>Parmales</taxon>
        <taxon>Triparmaceae</taxon>
        <taxon>Triparma</taxon>
    </lineage>
</organism>
<evidence type="ECO:0000256" key="1">
    <source>
        <dbReference type="SAM" id="MobiDB-lite"/>
    </source>
</evidence>
<dbReference type="GO" id="GO:0019005">
    <property type="term" value="C:SCF ubiquitin ligase complex"/>
    <property type="evidence" value="ECO:0007669"/>
    <property type="project" value="TreeGrafter"/>
</dbReference>
<accession>A0A9W7EJA1</accession>
<evidence type="ECO:0000313" key="3">
    <source>
        <dbReference type="Proteomes" id="UP001165085"/>
    </source>
</evidence>
<feature type="compositionally biased region" description="Basic and acidic residues" evidence="1">
    <location>
        <begin position="656"/>
        <end position="676"/>
    </location>
</feature>
<protein>
    <submittedName>
        <fullName evidence="2">Uncharacterized protein</fullName>
    </submittedName>
</protein>
<dbReference type="Gene3D" id="3.80.10.10">
    <property type="entry name" value="Ribonuclease Inhibitor"/>
    <property type="match status" value="1"/>
</dbReference>
<dbReference type="Proteomes" id="UP001165085">
    <property type="component" value="Unassembled WGS sequence"/>
</dbReference>
<dbReference type="PANTHER" id="PTHR13318">
    <property type="entry name" value="PARTNER OF PAIRED, ISOFORM B-RELATED"/>
    <property type="match status" value="1"/>
</dbReference>
<evidence type="ECO:0000313" key="2">
    <source>
        <dbReference type="EMBL" id="GMH82999.1"/>
    </source>
</evidence>
<keyword evidence="3" id="KW-1185">Reference proteome</keyword>
<proteinExistence type="predicted"/>
<dbReference type="OrthoDB" id="550575at2759"/>
<dbReference type="SUPFAM" id="SSF52047">
    <property type="entry name" value="RNI-like"/>
    <property type="match status" value="1"/>
</dbReference>
<dbReference type="AlphaFoldDB" id="A0A9W7EJA1"/>
<comment type="caution">
    <text evidence="2">The sequence shown here is derived from an EMBL/GenBank/DDBJ whole genome shotgun (WGS) entry which is preliminary data.</text>
</comment>
<dbReference type="GO" id="GO:0031146">
    <property type="term" value="P:SCF-dependent proteasomal ubiquitin-dependent protein catabolic process"/>
    <property type="evidence" value="ECO:0007669"/>
    <property type="project" value="TreeGrafter"/>
</dbReference>
<name>A0A9W7EJA1_9STRA</name>
<dbReference type="EMBL" id="BRXY01000277">
    <property type="protein sequence ID" value="GMH82999.1"/>
    <property type="molecule type" value="Genomic_DNA"/>
</dbReference>
<feature type="region of interest" description="Disordered" evidence="1">
    <location>
        <begin position="652"/>
        <end position="676"/>
    </location>
</feature>